<dbReference type="Pfam" id="PF13240">
    <property type="entry name" value="Zn_Ribbon_1"/>
    <property type="match status" value="1"/>
</dbReference>
<feature type="domain" description="Tyr recombinase" evidence="5">
    <location>
        <begin position="123"/>
        <end position="301"/>
    </location>
</feature>
<dbReference type="KEGG" id="mev:Metev_0141"/>
<dbReference type="GO" id="GO:0015074">
    <property type="term" value="P:DNA integration"/>
    <property type="evidence" value="ECO:0007669"/>
    <property type="project" value="UniProtKB-KW"/>
</dbReference>
<evidence type="ECO:0000259" key="6">
    <source>
        <dbReference type="PROSITE" id="PS51900"/>
    </source>
</evidence>
<evidence type="ECO:0000313" key="8">
    <source>
        <dbReference type="Proteomes" id="UP000000391"/>
    </source>
</evidence>
<dbReference type="SUPFAM" id="SSF56349">
    <property type="entry name" value="DNA breaking-rejoining enzymes"/>
    <property type="match status" value="1"/>
</dbReference>
<protein>
    <submittedName>
        <fullName evidence="7">Integrase family protein</fullName>
    </submittedName>
</protein>
<dbReference type="InterPro" id="IPR011010">
    <property type="entry name" value="DNA_brk_join_enz"/>
</dbReference>
<dbReference type="STRING" id="644295.Metev_0141"/>
<dbReference type="InterPro" id="IPR050090">
    <property type="entry name" value="Tyrosine_recombinase_XerCD"/>
</dbReference>
<dbReference type="InterPro" id="IPR010998">
    <property type="entry name" value="Integrase_recombinase_N"/>
</dbReference>
<dbReference type="Pfam" id="PF00589">
    <property type="entry name" value="Phage_integrase"/>
    <property type="match status" value="1"/>
</dbReference>
<dbReference type="Gene3D" id="1.10.443.10">
    <property type="entry name" value="Intergrase catalytic core"/>
    <property type="match status" value="1"/>
</dbReference>
<keyword evidence="2 4" id="KW-0238">DNA-binding</keyword>
<dbReference type="Gene3D" id="1.10.150.130">
    <property type="match status" value="1"/>
</dbReference>
<dbReference type="PANTHER" id="PTHR30349:SF87">
    <property type="entry name" value="TRANSPOSASE A"/>
    <property type="match status" value="1"/>
</dbReference>
<dbReference type="InterPro" id="IPR004107">
    <property type="entry name" value="Integrase_SAM-like_N"/>
</dbReference>
<dbReference type="GO" id="GO:0006310">
    <property type="term" value="P:DNA recombination"/>
    <property type="evidence" value="ECO:0007669"/>
    <property type="project" value="UniProtKB-KW"/>
</dbReference>
<evidence type="ECO:0000256" key="4">
    <source>
        <dbReference type="PROSITE-ProRule" id="PRU01248"/>
    </source>
</evidence>
<evidence type="ECO:0000259" key="5">
    <source>
        <dbReference type="PROSITE" id="PS51898"/>
    </source>
</evidence>
<dbReference type="InterPro" id="IPR026870">
    <property type="entry name" value="Zinc_ribbon_dom"/>
</dbReference>
<dbReference type="PANTHER" id="PTHR30349">
    <property type="entry name" value="PHAGE INTEGRASE-RELATED"/>
    <property type="match status" value="1"/>
</dbReference>
<dbReference type="HOGENOM" id="CLU_027562_2_2_2"/>
<keyword evidence="1" id="KW-0229">DNA integration</keyword>
<dbReference type="InterPro" id="IPR002104">
    <property type="entry name" value="Integrase_catalytic"/>
</dbReference>
<dbReference type="PROSITE" id="PS51898">
    <property type="entry name" value="TYR_RECOMBINASE"/>
    <property type="match status" value="1"/>
</dbReference>
<accession>D7E650</accession>
<dbReference type="Proteomes" id="UP000000391">
    <property type="component" value="Chromosome"/>
</dbReference>
<dbReference type="GO" id="GO:0003677">
    <property type="term" value="F:DNA binding"/>
    <property type="evidence" value="ECO:0007669"/>
    <property type="project" value="UniProtKB-UniRule"/>
</dbReference>
<reference evidence="7 8" key="1">
    <citation type="submission" date="2010-06" db="EMBL/GenBank/DDBJ databases">
        <title>Complete sequence chromosome of Methanohalobium evestigatum Z-7303.</title>
        <authorList>
            <consortium name="US DOE Joint Genome Institute"/>
            <person name="Lucas S."/>
            <person name="Copeland A."/>
            <person name="Lapidus A."/>
            <person name="Cheng J.-F."/>
            <person name="Bruce D."/>
            <person name="Goodwin L."/>
            <person name="Pitluck S."/>
            <person name="Saunders E."/>
            <person name="Detter J.C."/>
            <person name="Han C."/>
            <person name="Tapia R."/>
            <person name="Land M."/>
            <person name="Hauser L."/>
            <person name="Kyrpides N."/>
            <person name="Mikhailova N."/>
            <person name="Sieprawska-Lupa M."/>
            <person name="Whitman W.B."/>
            <person name="Anderson I."/>
            <person name="Woyke T."/>
        </authorList>
    </citation>
    <scope>NUCLEOTIDE SEQUENCE [LARGE SCALE GENOMIC DNA]</scope>
    <source>
        <strain evidence="8">ATCC BAA-1072 / DSM 3721 / NBRC 107634 / OCM 161 / Z-7303</strain>
    </source>
</reference>
<organism evidence="7 8">
    <name type="scientific">Methanohalobium evestigatum (strain ATCC BAA-1072 / DSM 3721 / NBRC 107634 / OCM 161 / Z-7303)</name>
    <dbReference type="NCBI Taxonomy" id="644295"/>
    <lineage>
        <taxon>Archaea</taxon>
        <taxon>Methanobacteriati</taxon>
        <taxon>Methanobacteriota</taxon>
        <taxon>Stenosarchaea group</taxon>
        <taxon>Methanomicrobia</taxon>
        <taxon>Methanosarcinales</taxon>
        <taxon>Methanosarcinaceae</taxon>
        <taxon>Methanohalobium</taxon>
    </lineage>
</organism>
<dbReference type="RefSeq" id="WP_013193640.1">
    <property type="nucleotide sequence ID" value="NC_014253.1"/>
</dbReference>
<keyword evidence="8" id="KW-1185">Reference proteome</keyword>
<feature type="domain" description="Core-binding (CB)" evidence="6">
    <location>
        <begin position="13"/>
        <end position="105"/>
    </location>
</feature>
<evidence type="ECO:0000256" key="3">
    <source>
        <dbReference type="ARBA" id="ARBA00023172"/>
    </source>
</evidence>
<keyword evidence="3" id="KW-0233">DNA recombination</keyword>
<gene>
    <name evidence="7" type="ordered locus">Metev_0141</name>
</gene>
<name>D7E650_METEZ</name>
<dbReference type="InterPro" id="IPR044068">
    <property type="entry name" value="CB"/>
</dbReference>
<evidence type="ECO:0000313" key="7">
    <source>
        <dbReference type="EMBL" id="ADI73072.1"/>
    </source>
</evidence>
<dbReference type="PROSITE" id="PS51900">
    <property type="entry name" value="CB"/>
    <property type="match status" value="1"/>
</dbReference>
<dbReference type="AlphaFoldDB" id="D7E650"/>
<evidence type="ECO:0000256" key="2">
    <source>
        <dbReference type="ARBA" id="ARBA00023125"/>
    </source>
</evidence>
<proteinExistence type="predicted"/>
<sequence>MTFHGEDKKLKNMEKQIRGETYCEENKNLILKYKNILFAKSSSPHTVLNYLNNLNQISKMCEKPIENFDKDDIISLLGKIEQSGYKPSTKNLYRVNLKKFIKDMELDVPTDIIKTGKNSNQHKLPEDLITEHEAKMMIDSTSSLRDKALMSVLYESAARVGDLSELRIKDIDFNKRDGTYLRLDGKTGARRIKLIASTPYITSWLNNHPEKENQNAPVWLSKIKNQPLKYQGVRRVLKIAAEKAQIQKDIHPHLFRHSRSTFLANHLTPSQLESYMGWEHGSRMPAIYVHLSGQDLDHAIDKIHGKEDEEDEKDDSEFTNRYCPRCGKMNETTAKFCNVCGAALDITNAIEIDEKRNEVINKLMEMIANNPELAEMLKEYNG</sequence>
<evidence type="ECO:0000256" key="1">
    <source>
        <dbReference type="ARBA" id="ARBA00022908"/>
    </source>
</evidence>
<dbReference type="GeneID" id="9345752"/>
<dbReference type="EMBL" id="CP002069">
    <property type="protein sequence ID" value="ADI73072.1"/>
    <property type="molecule type" value="Genomic_DNA"/>
</dbReference>
<dbReference type="InterPro" id="IPR013762">
    <property type="entry name" value="Integrase-like_cat_sf"/>
</dbReference>
<dbReference type="Pfam" id="PF02899">
    <property type="entry name" value="Phage_int_SAM_1"/>
    <property type="match status" value="1"/>
</dbReference>
<dbReference type="OrthoDB" id="144892at2157"/>